<dbReference type="EMBL" id="MU004355">
    <property type="protein sequence ID" value="KAF2655016.1"/>
    <property type="molecule type" value="Genomic_DNA"/>
</dbReference>
<evidence type="ECO:0000256" key="1">
    <source>
        <dbReference type="SAM" id="MobiDB-lite"/>
    </source>
</evidence>
<feature type="region of interest" description="Disordered" evidence="1">
    <location>
        <begin position="1"/>
        <end position="27"/>
    </location>
</feature>
<protein>
    <submittedName>
        <fullName evidence="2">Uncharacterized protein</fullName>
    </submittedName>
</protein>
<reference evidence="2" key="1">
    <citation type="journal article" date="2020" name="Stud. Mycol.">
        <title>101 Dothideomycetes genomes: a test case for predicting lifestyles and emergence of pathogens.</title>
        <authorList>
            <person name="Haridas S."/>
            <person name="Albert R."/>
            <person name="Binder M."/>
            <person name="Bloem J."/>
            <person name="Labutti K."/>
            <person name="Salamov A."/>
            <person name="Andreopoulos B."/>
            <person name="Baker S."/>
            <person name="Barry K."/>
            <person name="Bills G."/>
            <person name="Bluhm B."/>
            <person name="Cannon C."/>
            <person name="Castanera R."/>
            <person name="Culley D."/>
            <person name="Daum C."/>
            <person name="Ezra D."/>
            <person name="Gonzalez J."/>
            <person name="Henrissat B."/>
            <person name="Kuo A."/>
            <person name="Liang C."/>
            <person name="Lipzen A."/>
            <person name="Lutzoni F."/>
            <person name="Magnuson J."/>
            <person name="Mondo S."/>
            <person name="Nolan M."/>
            <person name="Ohm R."/>
            <person name="Pangilinan J."/>
            <person name="Park H.-J."/>
            <person name="Ramirez L."/>
            <person name="Alfaro M."/>
            <person name="Sun H."/>
            <person name="Tritt A."/>
            <person name="Yoshinaga Y."/>
            <person name="Zwiers L.-H."/>
            <person name="Turgeon B."/>
            <person name="Goodwin S."/>
            <person name="Spatafora J."/>
            <person name="Crous P."/>
            <person name="Grigoriev I."/>
        </authorList>
    </citation>
    <scope>NUCLEOTIDE SEQUENCE</scope>
    <source>
        <strain evidence="2">CBS 122681</strain>
    </source>
</reference>
<evidence type="ECO:0000313" key="2">
    <source>
        <dbReference type="EMBL" id="KAF2655016.1"/>
    </source>
</evidence>
<gene>
    <name evidence="2" type="ORF">K491DRAFT_758553</name>
</gene>
<dbReference type="AlphaFoldDB" id="A0A6A6T544"/>
<dbReference type="Proteomes" id="UP000799324">
    <property type="component" value="Unassembled WGS sequence"/>
</dbReference>
<accession>A0A6A6T544</accession>
<keyword evidence="3" id="KW-1185">Reference proteome</keyword>
<feature type="compositionally biased region" description="Gly residues" evidence="1">
    <location>
        <begin position="265"/>
        <end position="276"/>
    </location>
</feature>
<name>A0A6A6T544_9PLEO</name>
<evidence type="ECO:0000313" key="3">
    <source>
        <dbReference type="Proteomes" id="UP000799324"/>
    </source>
</evidence>
<organism evidence="2 3">
    <name type="scientific">Lophiostoma macrostomum CBS 122681</name>
    <dbReference type="NCBI Taxonomy" id="1314788"/>
    <lineage>
        <taxon>Eukaryota</taxon>
        <taxon>Fungi</taxon>
        <taxon>Dikarya</taxon>
        <taxon>Ascomycota</taxon>
        <taxon>Pezizomycotina</taxon>
        <taxon>Dothideomycetes</taxon>
        <taxon>Pleosporomycetidae</taxon>
        <taxon>Pleosporales</taxon>
        <taxon>Lophiostomataceae</taxon>
        <taxon>Lophiostoma</taxon>
    </lineage>
</organism>
<proteinExistence type="predicted"/>
<sequence>MTRPSHRSRPCLQTPDIRTKFSTTQQQAAHSRHRIFANVDASFLPHPQNAKMQTTANTRYIHVGYIWRTQHNWTPPARAPPKLPRRRRGPYPFRARKERERFLELVYETLPRELRNLVYGFLLESIGYDADASLHSCGSGGRSNGRSQGHVIVRGAAKDALVFVVHFPRLPASLDVQGHSGRVEVIPYVTPANFACDTYFPPCSAAAHELACLFYVKTAFVVWKEDWWGAVDAFLDRDCVFGTKVVPREFVADFRYEGVEKTGDGDGNSDGGTAGEGRGRDRDRGVEEAARELLHVLSVPRDDRRWKV</sequence>
<feature type="region of interest" description="Disordered" evidence="1">
    <location>
        <begin position="261"/>
        <end position="285"/>
    </location>
</feature>